<dbReference type="Gene3D" id="3.30.710.10">
    <property type="entry name" value="Potassium Channel Kv1.1, Chain A"/>
    <property type="match status" value="1"/>
</dbReference>
<evidence type="ECO:0000256" key="2">
    <source>
        <dbReference type="ARBA" id="ARBA00004906"/>
    </source>
</evidence>
<protein>
    <recommendedName>
        <fullName evidence="6">At3g05675-like ankyrin-like domain-containing protein</fullName>
    </recommendedName>
</protein>
<dbReference type="InterPro" id="IPR038920">
    <property type="entry name" value="At3g05675-like"/>
</dbReference>
<feature type="compositionally biased region" description="Basic residues" evidence="4">
    <location>
        <begin position="168"/>
        <end position="179"/>
    </location>
</feature>
<organism evidence="7 8">
    <name type="scientific">Ensete ventricosum</name>
    <name type="common">Abyssinian banana</name>
    <name type="synonym">Musa ensete</name>
    <dbReference type="NCBI Taxonomy" id="4639"/>
    <lineage>
        <taxon>Eukaryota</taxon>
        <taxon>Viridiplantae</taxon>
        <taxon>Streptophyta</taxon>
        <taxon>Embryophyta</taxon>
        <taxon>Tracheophyta</taxon>
        <taxon>Spermatophyta</taxon>
        <taxon>Magnoliopsida</taxon>
        <taxon>Liliopsida</taxon>
        <taxon>Zingiberales</taxon>
        <taxon>Musaceae</taxon>
        <taxon>Ensete</taxon>
    </lineage>
</organism>
<dbReference type="Pfam" id="PF25553">
    <property type="entry name" value="BTB-POZ_ANK-like"/>
    <property type="match status" value="1"/>
</dbReference>
<feature type="domain" description="At3g05675-like ankyrin-like" evidence="6">
    <location>
        <begin position="433"/>
        <end position="641"/>
    </location>
</feature>
<dbReference type="InterPro" id="IPR011333">
    <property type="entry name" value="SKP1/BTB/POZ_sf"/>
</dbReference>
<evidence type="ECO:0000259" key="6">
    <source>
        <dbReference type="Pfam" id="PF25553"/>
    </source>
</evidence>
<sequence>MRTAAGFPETGGATEAAAPSSVPDGSHSPWQSPVPYLFGGLAAMLGLIALALLILACSYWKLSSYIDPGNGDDATNSDHEKPADATAGKDPTFLDDRFLVIMAGDHAPTFLAVPIAGRLADSTTTVADGNLDEEDKQPEPQVRSSWYSEREKARPAPRVGSAREPTSRRHRSGRTRRCHATASPGLAAPSENALRLAAVPTPPGSPSSGRCTDPGAPRPPIFQESLEIKRTPKTPNSFGDRTTSDVVVRLRTHEGRDNWFYCHSEILIEKSKYFAERLSDDWPTCQILDSRYCVEVYCEELEFDFHVIAFRLLYVTEPQTRYGVRNTLGIFQVAVRLGCHQLAHDCIDYLESVPWEEAEEEEMLRIIPHLGSQYEEILARLQPVNPISVVGVFVSTIRFATSSPSTSLRDLKSSAQDQLEYMLTEDDDAPLLTLDNEDIKIEVKNCVRDLLSRFNYHIESLLNASPDMVSEMTMVCDMRSFLSDISWVCQILTKMEMMKHLVHYWLESSSNIVKVTEKLNQDDDMPETRLKVIEVTSKVLDAVGFGHVIIATAMRLSLVNVWLPFVRRTRPLLEQANSDSEGGSSLQIDSEIWQGLESAFISILLTLPSVSQAEILAGWLRSEHARYPDLTEAFEAWCYRSKIAKRRLAFLDGISNGTSSQCQHGVLGNTSLFALIGNSPFQSWNKISIVISSNRGSLSTELLGHSLNSEFRLFDDELLTLGEVGGSRLESLLMREVALEETGSLRRRRLSFNFSNRDEAFYSEHLQELAQPKQCS</sequence>
<evidence type="ECO:0000313" key="7">
    <source>
        <dbReference type="EMBL" id="KAJ8499082.1"/>
    </source>
</evidence>
<dbReference type="PANTHER" id="PTHR31060">
    <property type="entry name" value="OSJNBA0011J08.25 PROTEIN-RELATED"/>
    <property type="match status" value="1"/>
</dbReference>
<evidence type="ECO:0000256" key="1">
    <source>
        <dbReference type="ARBA" id="ARBA00002668"/>
    </source>
</evidence>
<comment type="function">
    <text evidence="1">May act as a substrate-specific adapter of an E3 ubiquitin-protein ligase complex (CUL3-RBX1-BTB) which mediates the ubiquitination and subsequent proteasomal degradation of target proteins.</text>
</comment>
<comment type="caution">
    <text evidence="7">The sequence shown here is derived from an EMBL/GenBank/DDBJ whole genome shotgun (WGS) entry which is preliminary data.</text>
</comment>
<dbReference type="Proteomes" id="UP001222027">
    <property type="component" value="Unassembled WGS sequence"/>
</dbReference>
<dbReference type="InterPro" id="IPR058039">
    <property type="entry name" value="At3g05675-like_ankyrin"/>
</dbReference>
<feature type="region of interest" description="Disordered" evidence="4">
    <location>
        <begin position="127"/>
        <end position="224"/>
    </location>
</feature>
<dbReference type="PANTHER" id="PTHR31060:SF30">
    <property type="entry name" value="OS07G0668800 PROTEIN"/>
    <property type="match status" value="1"/>
</dbReference>
<evidence type="ECO:0000256" key="4">
    <source>
        <dbReference type="SAM" id="MobiDB-lite"/>
    </source>
</evidence>
<keyword evidence="8" id="KW-1185">Reference proteome</keyword>
<dbReference type="EMBL" id="JAQQAF010000003">
    <property type="protein sequence ID" value="KAJ8499082.1"/>
    <property type="molecule type" value="Genomic_DNA"/>
</dbReference>
<accession>A0AAV8RJI6</accession>
<dbReference type="AlphaFoldDB" id="A0AAV8RJI6"/>
<name>A0AAV8RJI6_ENSVE</name>
<evidence type="ECO:0000256" key="3">
    <source>
        <dbReference type="ARBA" id="ARBA00022786"/>
    </source>
</evidence>
<keyword evidence="5" id="KW-0472">Membrane</keyword>
<keyword evidence="5" id="KW-0812">Transmembrane</keyword>
<dbReference type="SUPFAM" id="SSF54695">
    <property type="entry name" value="POZ domain"/>
    <property type="match status" value="1"/>
</dbReference>
<keyword evidence="5" id="KW-1133">Transmembrane helix</keyword>
<reference evidence="7 8" key="1">
    <citation type="submission" date="2022-12" db="EMBL/GenBank/DDBJ databases">
        <title>Chromosome-scale assembly of the Ensete ventricosum genome.</title>
        <authorList>
            <person name="Dussert Y."/>
            <person name="Stocks J."/>
            <person name="Wendawek A."/>
            <person name="Woldeyes F."/>
            <person name="Nichols R.A."/>
            <person name="Borrell J.S."/>
        </authorList>
    </citation>
    <scope>NUCLEOTIDE SEQUENCE [LARGE SCALE GENOMIC DNA]</scope>
    <source>
        <strain evidence="8">cv. Maze</strain>
        <tissue evidence="7">Seeds</tissue>
    </source>
</reference>
<comment type="pathway">
    <text evidence="2">Protein modification; protein ubiquitination.</text>
</comment>
<gene>
    <name evidence="7" type="ORF">OPV22_009634</name>
</gene>
<feature type="region of interest" description="Disordered" evidence="4">
    <location>
        <begin position="1"/>
        <end position="26"/>
    </location>
</feature>
<proteinExistence type="predicted"/>
<evidence type="ECO:0000256" key="5">
    <source>
        <dbReference type="SAM" id="Phobius"/>
    </source>
</evidence>
<keyword evidence="3" id="KW-0833">Ubl conjugation pathway</keyword>
<feature type="transmembrane region" description="Helical" evidence="5">
    <location>
        <begin position="36"/>
        <end position="60"/>
    </location>
</feature>
<evidence type="ECO:0000313" key="8">
    <source>
        <dbReference type="Proteomes" id="UP001222027"/>
    </source>
</evidence>